<protein>
    <recommendedName>
        <fullName evidence="2">Fibronectin type-III domain-containing protein</fullName>
    </recommendedName>
</protein>
<comment type="caution">
    <text evidence="3">The sequence shown here is derived from an EMBL/GenBank/DDBJ whole genome shotgun (WGS) entry which is preliminary data.</text>
</comment>
<dbReference type="Gene3D" id="2.60.40.10">
    <property type="entry name" value="Immunoglobulins"/>
    <property type="match status" value="2"/>
</dbReference>
<dbReference type="Proteomes" id="UP000267798">
    <property type="component" value="Unassembled WGS sequence"/>
</dbReference>
<keyword evidence="4" id="KW-1185">Reference proteome</keyword>
<evidence type="ECO:0000313" key="3">
    <source>
        <dbReference type="EMBL" id="RJX37166.1"/>
    </source>
</evidence>
<gene>
    <name evidence="3" type="ORF">D3P09_25010</name>
</gene>
<dbReference type="InterPro" id="IPR036116">
    <property type="entry name" value="FN3_sf"/>
</dbReference>
<feature type="chain" id="PRO_5038597894" description="Fibronectin type-III domain-containing protein" evidence="1">
    <location>
        <begin position="28"/>
        <end position="216"/>
    </location>
</feature>
<name>A0A3A6PBU3_9BACL</name>
<dbReference type="Pfam" id="PF08329">
    <property type="entry name" value="ChitinaseA_N"/>
    <property type="match status" value="1"/>
</dbReference>
<keyword evidence="1" id="KW-0732">Signal</keyword>
<dbReference type="SUPFAM" id="SSF49265">
    <property type="entry name" value="Fibronectin type III"/>
    <property type="match status" value="1"/>
</dbReference>
<dbReference type="PROSITE" id="PS50853">
    <property type="entry name" value="FN3"/>
    <property type="match status" value="1"/>
</dbReference>
<evidence type="ECO:0000259" key="2">
    <source>
        <dbReference type="PROSITE" id="PS50853"/>
    </source>
</evidence>
<dbReference type="InterPro" id="IPR003961">
    <property type="entry name" value="FN3_dom"/>
</dbReference>
<reference evidence="3 4" key="1">
    <citation type="submission" date="2018-09" db="EMBL/GenBank/DDBJ databases">
        <title>Paenibacillus aracenensis nov. sp. isolated from a cave in southern Spain.</title>
        <authorList>
            <person name="Jurado V."/>
            <person name="Gutierrez-Patricio S."/>
            <person name="Gonzalez-Pimentel J.L."/>
            <person name="Miller A.Z."/>
            <person name="Laiz L."/>
            <person name="Saiz-Jimenez C."/>
        </authorList>
    </citation>
    <scope>NUCLEOTIDE SEQUENCE [LARGE SCALE GENOMIC DNA]</scope>
    <source>
        <strain evidence="3 4">JCM 19203</strain>
    </source>
</reference>
<dbReference type="SMART" id="SM00060">
    <property type="entry name" value="FN3"/>
    <property type="match status" value="1"/>
</dbReference>
<dbReference type="InterPro" id="IPR013540">
    <property type="entry name" value="ChitinaseA_N"/>
</dbReference>
<dbReference type="AlphaFoldDB" id="A0A3A6PBU3"/>
<sequence length="216" mass="23335">MRKIQKKLAALGLTLVLSLSIFGAASAEPAVACEKPGDFTLTATPGNRTMALSWTPSAGADAYDVYYSPRAPYAAQNIQDTSFTVTNLRNGYIGYSFGIIAKNECGSTWSNSINQVATSATGAPAKPSIELNDNKLHTTGEFVINWTIWNGNKATSGRLLENGQEYSHHYYEEFSSSPGQSASWTLRRPSGTYTYQVELTNPFGTVLSDTITVVVP</sequence>
<dbReference type="InterPro" id="IPR013783">
    <property type="entry name" value="Ig-like_fold"/>
</dbReference>
<dbReference type="RefSeq" id="WP_120114163.1">
    <property type="nucleotide sequence ID" value="NZ_QXQB01000007.1"/>
</dbReference>
<proteinExistence type="predicted"/>
<dbReference type="CDD" id="cd00063">
    <property type="entry name" value="FN3"/>
    <property type="match status" value="1"/>
</dbReference>
<evidence type="ECO:0000256" key="1">
    <source>
        <dbReference type="SAM" id="SignalP"/>
    </source>
</evidence>
<feature type="domain" description="Fibronectin type-III" evidence="2">
    <location>
        <begin position="35"/>
        <end position="121"/>
    </location>
</feature>
<dbReference type="SUPFAM" id="SSF81296">
    <property type="entry name" value="E set domains"/>
    <property type="match status" value="1"/>
</dbReference>
<dbReference type="InterPro" id="IPR014756">
    <property type="entry name" value="Ig_E-set"/>
</dbReference>
<evidence type="ECO:0000313" key="4">
    <source>
        <dbReference type="Proteomes" id="UP000267798"/>
    </source>
</evidence>
<dbReference type="EMBL" id="QXQB01000007">
    <property type="protein sequence ID" value="RJX37166.1"/>
    <property type="molecule type" value="Genomic_DNA"/>
</dbReference>
<accession>A0A3A6PBU3</accession>
<feature type="signal peptide" evidence="1">
    <location>
        <begin position="1"/>
        <end position="27"/>
    </location>
</feature>
<dbReference type="Pfam" id="PF00041">
    <property type="entry name" value="fn3"/>
    <property type="match status" value="1"/>
</dbReference>
<dbReference type="OrthoDB" id="9802318at2"/>
<organism evidence="3 4">
    <name type="scientific">Paenibacillus pinisoli</name>
    <dbReference type="NCBI Taxonomy" id="1276110"/>
    <lineage>
        <taxon>Bacteria</taxon>
        <taxon>Bacillati</taxon>
        <taxon>Bacillota</taxon>
        <taxon>Bacilli</taxon>
        <taxon>Bacillales</taxon>
        <taxon>Paenibacillaceae</taxon>
        <taxon>Paenibacillus</taxon>
    </lineage>
</organism>